<dbReference type="PANTHER" id="PTHR17598:SF13">
    <property type="entry name" value="DNA POLYMERASE DELTA SUBUNIT 3"/>
    <property type="match status" value="1"/>
</dbReference>
<proteinExistence type="predicted"/>
<feature type="compositionally biased region" description="Acidic residues" evidence="5">
    <location>
        <begin position="283"/>
        <end position="301"/>
    </location>
</feature>
<dbReference type="Pfam" id="PF09507">
    <property type="entry name" value="CDC27"/>
    <property type="match status" value="1"/>
</dbReference>
<reference evidence="6" key="1">
    <citation type="journal article" date="2020" name="Stud. Mycol.">
        <title>101 Dothideomycetes genomes: a test case for predicting lifestyles and emergence of pathogens.</title>
        <authorList>
            <person name="Haridas S."/>
            <person name="Albert R."/>
            <person name="Binder M."/>
            <person name="Bloem J."/>
            <person name="Labutti K."/>
            <person name="Salamov A."/>
            <person name="Andreopoulos B."/>
            <person name="Baker S."/>
            <person name="Barry K."/>
            <person name="Bills G."/>
            <person name="Bluhm B."/>
            <person name="Cannon C."/>
            <person name="Castanera R."/>
            <person name="Culley D."/>
            <person name="Daum C."/>
            <person name="Ezra D."/>
            <person name="Gonzalez J."/>
            <person name="Henrissat B."/>
            <person name="Kuo A."/>
            <person name="Liang C."/>
            <person name="Lipzen A."/>
            <person name="Lutzoni F."/>
            <person name="Magnuson J."/>
            <person name="Mondo S."/>
            <person name="Nolan M."/>
            <person name="Ohm R."/>
            <person name="Pangilinan J."/>
            <person name="Park H.-J."/>
            <person name="Ramirez L."/>
            <person name="Alfaro M."/>
            <person name="Sun H."/>
            <person name="Tritt A."/>
            <person name="Yoshinaga Y."/>
            <person name="Zwiers L.-H."/>
            <person name="Turgeon B."/>
            <person name="Goodwin S."/>
            <person name="Spatafora J."/>
            <person name="Crous P."/>
            <person name="Grigoriev I."/>
        </authorList>
    </citation>
    <scope>NUCLEOTIDE SEQUENCE</scope>
    <source>
        <strain evidence="6">CBS 207.26</strain>
    </source>
</reference>
<evidence type="ECO:0000256" key="1">
    <source>
        <dbReference type="ARBA" id="ARBA00004123"/>
    </source>
</evidence>
<dbReference type="EMBL" id="ML994624">
    <property type="protein sequence ID" value="KAF2188172.1"/>
    <property type="molecule type" value="Genomic_DNA"/>
</dbReference>
<evidence type="ECO:0000256" key="3">
    <source>
        <dbReference type="ARBA" id="ARBA00022705"/>
    </source>
</evidence>
<dbReference type="OrthoDB" id="514823at2759"/>
<dbReference type="GO" id="GO:0006271">
    <property type="term" value="P:DNA strand elongation involved in DNA replication"/>
    <property type="evidence" value="ECO:0007669"/>
    <property type="project" value="TreeGrafter"/>
</dbReference>
<dbReference type="GO" id="GO:1904161">
    <property type="term" value="P:DNA synthesis involved in UV-damage excision repair"/>
    <property type="evidence" value="ECO:0007669"/>
    <property type="project" value="TreeGrafter"/>
</dbReference>
<feature type="compositionally biased region" description="Basic and acidic residues" evidence="5">
    <location>
        <begin position="317"/>
        <end position="329"/>
    </location>
</feature>
<feature type="compositionally biased region" description="Low complexity" evidence="5">
    <location>
        <begin position="191"/>
        <end position="205"/>
    </location>
</feature>
<feature type="compositionally biased region" description="Basic and acidic residues" evidence="5">
    <location>
        <begin position="243"/>
        <end position="258"/>
    </location>
</feature>
<evidence type="ECO:0000256" key="4">
    <source>
        <dbReference type="ARBA" id="ARBA00023242"/>
    </source>
</evidence>
<organism evidence="6 7">
    <name type="scientific">Zopfia rhizophila CBS 207.26</name>
    <dbReference type="NCBI Taxonomy" id="1314779"/>
    <lineage>
        <taxon>Eukaryota</taxon>
        <taxon>Fungi</taxon>
        <taxon>Dikarya</taxon>
        <taxon>Ascomycota</taxon>
        <taxon>Pezizomycotina</taxon>
        <taxon>Dothideomycetes</taxon>
        <taxon>Dothideomycetes incertae sedis</taxon>
        <taxon>Zopfiaceae</taxon>
        <taxon>Zopfia</taxon>
    </lineage>
</organism>
<name>A0A6A6EBI7_9PEZI</name>
<feature type="compositionally biased region" description="Basic and acidic residues" evidence="5">
    <location>
        <begin position="268"/>
        <end position="277"/>
    </location>
</feature>
<dbReference type="Gene3D" id="3.90.1030.20">
    <property type="entry name" value="DNA polymerase delta, p66 (Cdc27) subunit, wHTH domain"/>
    <property type="match status" value="1"/>
</dbReference>
<keyword evidence="4" id="KW-0539">Nucleus</keyword>
<feature type="region of interest" description="Disordered" evidence="5">
    <location>
        <begin position="184"/>
        <end position="447"/>
    </location>
</feature>
<comment type="subcellular location">
    <subcellularLocation>
        <location evidence="1">Nucleus</location>
    </subcellularLocation>
</comment>
<dbReference type="GO" id="GO:0003887">
    <property type="term" value="F:DNA-directed DNA polymerase activity"/>
    <property type="evidence" value="ECO:0007669"/>
    <property type="project" value="TreeGrafter"/>
</dbReference>
<evidence type="ECO:0000313" key="6">
    <source>
        <dbReference type="EMBL" id="KAF2188172.1"/>
    </source>
</evidence>
<dbReference type="GO" id="GO:0006297">
    <property type="term" value="P:nucleotide-excision repair, DNA gap filling"/>
    <property type="evidence" value="ECO:0007669"/>
    <property type="project" value="TreeGrafter"/>
</dbReference>
<feature type="compositionally biased region" description="Basic and acidic residues" evidence="5">
    <location>
        <begin position="387"/>
        <end position="400"/>
    </location>
</feature>
<sequence>MTENYKEYLAARVLTDNRIVTYRLASRALRVNVNIAKQMLHDFYLTQNANKQKSVHATFLLTGKRRNPEHTNGIHAKDGEDTFMHSSPYMSSLPEPEEPEEEPVPVTSMVLVREEELEKTKAEFEEVTSIHVYSLEPGLIENMNMLSVCNQEIAKDYINENPLEGWKTYGSIHNSYIKRRTAKFAPPPSAAPKSAPKTAVKPSAAGPSKEKETAATATRGSTSEDNTSARSTPQSSSGSNTLKKSDSKSNLKRDRSDIFRSFAKAKAKPKEAEKSKESTPAPPEDEPMQDMSEDEADENDAPEIAFDEQKAAAARKARAEREEKLRKMMEDDDDEEMVDASPTEEKESDDAPLDKAPSGKSEESEAAVTVQGGRRRGRRRVMKKKKVKDEDGYLVTKEEMVWESFSEDEPEPKKPKPAPTKSSTTAAKGKKTGKQGQGSIASFFKKA</sequence>
<dbReference type="InterPro" id="IPR041913">
    <property type="entry name" value="POLD3_sf"/>
</dbReference>
<dbReference type="Proteomes" id="UP000800200">
    <property type="component" value="Unassembled WGS sequence"/>
</dbReference>
<dbReference type="PANTHER" id="PTHR17598">
    <property type="entry name" value="DNA POLYMERASE DELTA SUBUNIT 3"/>
    <property type="match status" value="1"/>
</dbReference>
<dbReference type="InterPro" id="IPR019038">
    <property type="entry name" value="POLD3"/>
</dbReference>
<dbReference type="AlphaFoldDB" id="A0A6A6EBI7"/>
<evidence type="ECO:0000256" key="5">
    <source>
        <dbReference type="SAM" id="MobiDB-lite"/>
    </source>
</evidence>
<keyword evidence="7" id="KW-1185">Reference proteome</keyword>
<accession>A0A6A6EBI7</accession>
<protein>
    <recommendedName>
        <fullName evidence="2">DNA polymerase delta subunit 3</fullName>
    </recommendedName>
</protein>
<evidence type="ECO:0000313" key="7">
    <source>
        <dbReference type="Proteomes" id="UP000800200"/>
    </source>
</evidence>
<keyword evidence="3" id="KW-0235">DNA replication</keyword>
<feature type="compositionally biased region" description="Basic residues" evidence="5">
    <location>
        <begin position="373"/>
        <end position="386"/>
    </location>
</feature>
<feature type="compositionally biased region" description="Polar residues" evidence="5">
    <location>
        <begin position="215"/>
        <end position="242"/>
    </location>
</feature>
<evidence type="ECO:0000256" key="2">
    <source>
        <dbReference type="ARBA" id="ARBA00017589"/>
    </source>
</evidence>
<dbReference type="GO" id="GO:0043625">
    <property type="term" value="C:delta DNA polymerase complex"/>
    <property type="evidence" value="ECO:0007669"/>
    <property type="project" value="InterPro"/>
</dbReference>
<gene>
    <name evidence="6" type="ORF">K469DRAFT_737542</name>
</gene>